<comment type="subcellular location">
    <subcellularLocation>
        <location evidence="1">Sarcoplasmic reticulum membrane</location>
        <topology evidence="1">Single-pass type II membrane protein</topology>
    </subcellularLocation>
</comment>
<dbReference type="PANTHER" id="PTHR14106">
    <property type="entry name" value="TRIADIN"/>
    <property type="match status" value="1"/>
</dbReference>
<sequence length="774" mass="87060">MTEITAEGNTSTTTTVVDSKNGSVPKSPGKVVKRTVTEDIVTTFSSPAAWLLVIALIITWSAVAIVMFDLVDYRNFSASSISKMGSDPLKLVHDAVEETTDWVYGFFSLLSDIISSEGDEEDNDDGDKDTDKGEVEEPPLKKKEIHKEKTEKQEKTERKIQTKVTHKEKEKDKEKGKPEKKATHKEKIEKKEKPETKTVAKEEKKPKTKEKTEEKIKKEVKGAKQEKVKQTAAKVKEAQKTSPKPKEKDKKDAAVVSKHEQKDQYAFCRYMIDIFVHGDLKPGQSPAIPPPLPTEQASGPTLASPTLEEKEEEKKKAENKVTSETKKKEKEDVKTKTEKETAMDVKKKDPGKVPEAKQGTIKIAAQVATKKDEKKEDSKKTRTTAEELPKGKKQEKKEKHVEPAKSPKKEHSAPSEKQVKAKTERAKEEVGAASTKKAVPGKKEEKTTKTVEQDIQVPNFKKNPGGDLRRWRKSKTRRSPSSPQIHQKYIYTWNCSYRTPTERWQKTLDLPKEIRKEKSGKTSSVLKDKEPIKGKEVKVPASLKEKEPEIKKHEKMSKAGKEVKPRSPQPQIKKEDKPESQVKKEAKPASSEKAQIHKQDIVKPEKTVSHGKPDEKVVKQAKAITIEKTVKPKPTKKAEHQEKESPSIKTDKPKPTPKETSEVTASVKKKIEKSGKESKEKAEMKHLKEEKVPTRKEGLQLYNVTKAEKPARVSREDSEDVPASTKAKGPISFFQCVYLDGYNGYGFQFPVTPAHRPGESSGQPSSPGEKQQRQ</sequence>
<dbReference type="InterPro" id="IPR010798">
    <property type="entry name" value="Triadin"/>
</dbReference>
<feature type="compositionally biased region" description="Basic and acidic residues" evidence="11">
    <location>
        <begin position="572"/>
        <end position="587"/>
    </location>
</feature>
<keyword evidence="8" id="KW-1015">Disulfide bond</keyword>
<feature type="compositionally biased region" description="Basic and acidic residues" evidence="11">
    <location>
        <begin position="636"/>
        <end position="661"/>
    </location>
</feature>
<evidence type="ECO:0000256" key="4">
    <source>
        <dbReference type="ARBA" id="ARBA00022692"/>
    </source>
</evidence>
<evidence type="ECO:0000256" key="9">
    <source>
        <dbReference type="ARBA" id="ARBA00023180"/>
    </source>
</evidence>
<feature type="compositionally biased region" description="Basic and acidic residues" evidence="11">
    <location>
        <begin position="706"/>
        <end position="716"/>
    </location>
</feature>
<feature type="compositionally biased region" description="Low complexity" evidence="11">
    <location>
        <begin position="759"/>
        <end position="774"/>
    </location>
</feature>
<evidence type="ECO:0000313" key="14">
    <source>
        <dbReference type="Proteomes" id="UP001652580"/>
    </source>
</evidence>
<dbReference type="Pfam" id="PF05279">
    <property type="entry name" value="Asp-B-Hydro_N"/>
    <property type="match status" value="1"/>
</dbReference>
<keyword evidence="3" id="KW-0597">Phosphoprotein</keyword>
<evidence type="ECO:0000256" key="5">
    <source>
        <dbReference type="ARBA" id="ARBA00022951"/>
    </source>
</evidence>
<evidence type="ECO:0000256" key="12">
    <source>
        <dbReference type="SAM" id="Phobius"/>
    </source>
</evidence>
<dbReference type="RefSeq" id="XP_057383799.1">
    <property type="nucleotide sequence ID" value="XM_057527816.1"/>
</dbReference>
<evidence type="ECO:0000256" key="3">
    <source>
        <dbReference type="ARBA" id="ARBA00022553"/>
    </source>
</evidence>
<evidence type="ECO:0000256" key="1">
    <source>
        <dbReference type="ARBA" id="ARBA00004157"/>
    </source>
</evidence>
<feature type="compositionally biased region" description="Basic and acidic residues" evidence="11">
    <location>
        <begin position="672"/>
        <end position="698"/>
    </location>
</feature>
<evidence type="ECO:0000256" key="11">
    <source>
        <dbReference type="SAM" id="MobiDB-lite"/>
    </source>
</evidence>
<dbReference type="GeneID" id="103011591"/>
<keyword evidence="4 12" id="KW-0812">Transmembrane</keyword>
<feature type="compositionally biased region" description="Basic and acidic residues" evidence="11">
    <location>
        <begin position="369"/>
        <end position="430"/>
    </location>
</feature>
<evidence type="ECO:0000256" key="10">
    <source>
        <dbReference type="ARBA" id="ARBA00046074"/>
    </source>
</evidence>
<gene>
    <name evidence="15" type="primary">TRDN</name>
</gene>
<feature type="region of interest" description="Disordered" evidence="11">
    <location>
        <begin position="279"/>
        <end position="488"/>
    </location>
</feature>
<reference evidence="15" key="1">
    <citation type="submission" date="2025-08" db="UniProtKB">
        <authorList>
            <consortium name="RefSeq"/>
        </authorList>
    </citation>
    <scope>IDENTIFICATION</scope>
</reference>
<feature type="compositionally biased region" description="Polar residues" evidence="11">
    <location>
        <begin position="7"/>
        <end position="24"/>
    </location>
</feature>
<keyword evidence="5" id="KW-0703">Sarcoplasmic reticulum</keyword>
<feature type="compositionally biased region" description="Basic and acidic residues" evidence="11">
    <location>
        <begin position="312"/>
        <end position="355"/>
    </location>
</feature>
<evidence type="ECO:0000256" key="7">
    <source>
        <dbReference type="ARBA" id="ARBA00023136"/>
    </source>
</evidence>
<evidence type="ECO:0000256" key="6">
    <source>
        <dbReference type="ARBA" id="ARBA00022989"/>
    </source>
</evidence>
<keyword evidence="7 12" id="KW-0472">Membrane</keyword>
<evidence type="ECO:0000313" key="15">
    <source>
        <dbReference type="RefSeq" id="XP_057383799.1"/>
    </source>
</evidence>
<keyword evidence="14" id="KW-1185">Reference proteome</keyword>
<dbReference type="PANTHER" id="PTHR14106:SF0">
    <property type="entry name" value="TRIADIN"/>
    <property type="match status" value="1"/>
</dbReference>
<organism evidence="14 15">
    <name type="scientific">Balaenoptera acutorostrata</name>
    <name type="common">Common minke whale</name>
    <name type="synonym">Balaena rostrata</name>
    <dbReference type="NCBI Taxonomy" id="9767"/>
    <lineage>
        <taxon>Eukaryota</taxon>
        <taxon>Metazoa</taxon>
        <taxon>Chordata</taxon>
        <taxon>Craniata</taxon>
        <taxon>Vertebrata</taxon>
        <taxon>Euteleostomi</taxon>
        <taxon>Mammalia</taxon>
        <taxon>Eutheria</taxon>
        <taxon>Laurasiatheria</taxon>
        <taxon>Artiodactyla</taxon>
        <taxon>Whippomorpha</taxon>
        <taxon>Cetacea</taxon>
        <taxon>Mysticeti</taxon>
        <taxon>Balaenopteridae</taxon>
        <taxon>Balaenoptera</taxon>
    </lineage>
</organism>
<comment type="function">
    <text evidence="10">Contributes to the regulation of lumenal Ca2+ release via the sarcoplasmic reticulum calcium release channels RYR1 and RYR2, a key step in triggering skeletal and heart muscle contraction. Required for normal organization of the triad junction, where T-tubules and the sarcoplasmic reticulum terminal cisternae are in close contact. Required for normal skeletal muscle strength. Plays a role in excitation-contraction coupling in the heart and in regulating the rate of heart beats.</text>
</comment>
<proteinExistence type="predicted"/>
<keyword evidence="6 12" id="KW-1133">Transmembrane helix</keyword>
<feature type="region of interest" description="Disordered" evidence="11">
    <location>
        <begin position="750"/>
        <end position="774"/>
    </location>
</feature>
<feature type="compositionally biased region" description="Basic and acidic residues" evidence="11">
    <location>
        <begin position="594"/>
        <end position="618"/>
    </location>
</feature>
<dbReference type="Proteomes" id="UP001652580">
    <property type="component" value="Chromosome 14"/>
</dbReference>
<feature type="region of interest" description="Disordered" evidence="11">
    <location>
        <begin position="1"/>
        <end position="29"/>
    </location>
</feature>
<name>A0ABM3S1R9_BALAC</name>
<protein>
    <recommendedName>
        <fullName evidence="2">Triadin</fullName>
    </recommendedName>
</protein>
<feature type="compositionally biased region" description="Acidic residues" evidence="11">
    <location>
        <begin position="117"/>
        <end position="128"/>
    </location>
</feature>
<accession>A0ABM3S1R9</accession>
<feature type="compositionally biased region" description="Basic and acidic residues" evidence="11">
    <location>
        <begin position="512"/>
        <end position="565"/>
    </location>
</feature>
<evidence type="ECO:0000256" key="8">
    <source>
        <dbReference type="ARBA" id="ARBA00023157"/>
    </source>
</evidence>
<feature type="compositionally biased region" description="Basic and acidic residues" evidence="11">
    <location>
        <begin position="129"/>
        <end position="262"/>
    </location>
</feature>
<feature type="domain" description="Aspartyl beta-hydroxylase/Triadin" evidence="13">
    <location>
        <begin position="46"/>
        <end position="75"/>
    </location>
</feature>
<evidence type="ECO:0000256" key="2">
    <source>
        <dbReference type="ARBA" id="ARBA00016711"/>
    </source>
</evidence>
<dbReference type="InterPro" id="IPR007943">
    <property type="entry name" value="Asp-B-hydro/Triadin_dom"/>
</dbReference>
<feature type="region of interest" description="Disordered" evidence="11">
    <location>
        <begin position="512"/>
        <end position="726"/>
    </location>
</feature>
<evidence type="ECO:0000259" key="13">
    <source>
        <dbReference type="Pfam" id="PF05279"/>
    </source>
</evidence>
<feature type="region of interest" description="Disordered" evidence="11">
    <location>
        <begin position="117"/>
        <end position="262"/>
    </location>
</feature>
<feature type="compositionally biased region" description="Basic and acidic residues" evidence="11">
    <location>
        <begin position="441"/>
        <end position="452"/>
    </location>
</feature>
<feature type="compositionally biased region" description="Polar residues" evidence="11">
    <location>
        <begin position="295"/>
        <end position="304"/>
    </location>
</feature>
<keyword evidence="9" id="KW-0325">Glycoprotein</keyword>
<feature type="transmembrane region" description="Helical" evidence="12">
    <location>
        <begin position="48"/>
        <end position="71"/>
    </location>
</feature>